<dbReference type="AlphaFoldDB" id="A0AAV0AWT1"/>
<protein>
    <recommendedName>
        <fullName evidence="3">Phorbol-ester/DAG-type domain-containing protein</fullName>
    </recommendedName>
</protein>
<gene>
    <name evidence="4" type="ORF">PPACK8108_LOCUS7741</name>
</gene>
<evidence type="ECO:0000256" key="1">
    <source>
        <dbReference type="ARBA" id="ARBA00022723"/>
    </source>
</evidence>
<accession>A0AAV0AWT1</accession>
<dbReference type="EMBL" id="CALTRL010001522">
    <property type="protein sequence ID" value="CAH7672905.1"/>
    <property type="molecule type" value="Genomic_DNA"/>
</dbReference>
<dbReference type="SUPFAM" id="SSF57889">
    <property type="entry name" value="Cysteine-rich domain"/>
    <property type="match status" value="1"/>
</dbReference>
<dbReference type="PROSITE" id="PS50081">
    <property type="entry name" value="ZF_DAG_PE_2"/>
    <property type="match status" value="1"/>
</dbReference>
<evidence type="ECO:0000256" key="2">
    <source>
        <dbReference type="ARBA" id="ARBA00022833"/>
    </source>
</evidence>
<evidence type="ECO:0000313" key="5">
    <source>
        <dbReference type="Proteomes" id="UP001153365"/>
    </source>
</evidence>
<sequence>MNTVTPSLCCHCGMMLPLGCWKQAHRCTKCSTTANTDCTHLFPDFCGMSMEMAIRLLQEIKNAWSCQSNRISAIAPAKPTSDSGHSVQLDVSRLQLGTNVPAKFPAPKNTEYQLGQQAVNQPGMAFSTGSQFPKPFSSD</sequence>
<feature type="domain" description="Phorbol-ester/DAG-type" evidence="3">
    <location>
        <begin position="1"/>
        <end position="46"/>
    </location>
</feature>
<organism evidence="4 5">
    <name type="scientific">Phakopsora pachyrhizi</name>
    <name type="common">Asian soybean rust disease fungus</name>
    <dbReference type="NCBI Taxonomy" id="170000"/>
    <lineage>
        <taxon>Eukaryota</taxon>
        <taxon>Fungi</taxon>
        <taxon>Dikarya</taxon>
        <taxon>Basidiomycota</taxon>
        <taxon>Pucciniomycotina</taxon>
        <taxon>Pucciniomycetes</taxon>
        <taxon>Pucciniales</taxon>
        <taxon>Phakopsoraceae</taxon>
        <taxon>Phakopsora</taxon>
    </lineage>
</organism>
<proteinExistence type="predicted"/>
<dbReference type="InterPro" id="IPR046349">
    <property type="entry name" value="C1-like_sf"/>
</dbReference>
<name>A0AAV0AWT1_PHAPC</name>
<keyword evidence="5" id="KW-1185">Reference proteome</keyword>
<dbReference type="InterPro" id="IPR002219">
    <property type="entry name" value="PKC_DAG/PE"/>
</dbReference>
<keyword evidence="2" id="KW-0862">Zinc</keyword>
<dbReference type="Proteomes" id="UP001153365">
    <property type="component" value="Unassembled WGS sequence"/>
</dbReference>
<comment type="caution">
    <text evidence="4">The sequence shown here is derived from an EMBL/GenBank/DDBJ whole genome shotgun (WGS) entry which is preliminary data.</text>
</comment>
<evidence type="ECO:0000259" key="3">
    <source>
        <dbReference type="PROSITE" id="PS50081"/>
    </source>
</evidence>
<reference evidence="4" key="1">
    <citation type="submission" date="2022-06" db="EMBL/GenBank/DDBJ databases">
        <authorList>
            <consortium name="SYNGENTA / RWTH Aachen University"/>
        </authorList>
    </citation>
    <scope>NUCLEOTIDE SEQUENCE</scope>
</reference>
<evidence type="ECO:0000313" key="4">
    <source>
        <dbReference type="EMBL" id="CAH7672905.1"/>
    </source>
</evidence>
<dbReference type="GO" id="GO:0046872">
    <property type="term" value="F:metal ion binding"/>
    <property type="evidence" value="ECO:0007669"/>
    <property type="project" value="UniProtKB-KW"/>
</dbReference>
<keyword evidence="1" id="KW-0479">Metal-binding</keyword>